<accession>A0A0C2VHA1</accession>
<dbReference type="RefSeq" id="WP_268747512.1">
    <property type="nucleotide sequence ID" value="NZ_JXRP01000013.1"/>
</dbReference>
<proteinExistence type="predicted"/>
<evidence type="ECO:0000313" key="1">
    <source>
        <dbReference type="EMBL" id="KIL48252.1"/>
    </source>
</evidence>
<dbReference type="PATRIC" id="fig|889306.3.peg.1706"/>
<dbReference type="AlphaFoldDB" id="A0A0C2VHA1"/>
<keyword evidence="2" id="KW-1185">Reference proteome</keyword>
<name>A0A0C2VHA1_9BACL</name>
<organism evidence="1 2">
    <name type="scientific">Jeotgalibacillus soli</name>
    <dbReference type="NCBI Taxonomy" id="889306"/>
    <lineage>
        <taxon>Bacteria</taxon>
        <taxon>Bacillati</taxon>
        <taxon>Bacillota</taxon>
        <taxon>Bacilli</taxon>
        <taxon>Bacillales</taxon>
        <taxon>Caryophanaceae</taxon>
        <taxon>Jeotgalibacillus</taxon>
    </lineage>
</organism>
<comment type="caution">
    <text evidence="1">The sequence shown here is derived from an EMBL/GenBank/DDBJ whole genome shotgun (WGS) entry which is preliminary data.</text>
</comment>
<gene>
    <name evidence="1" type="ORF">KP78_17000</name>
</gene>
<sequence length="40" mass="4296">MIKRNSLLNHPYKKTANIIVSALIAAAAEGSTEDKPSLDN</sequence>
<evidence type="ECO:0000313" key="2">
    <source>
        <dbReference type="Proteomes" id="UP000031938"/>
    </source>
</evidence>
<reference evidence="1 2" key="1">
    <citation type="submission" date="2015-01" db="EMBL/GenBank/DDBJ databases">
        <title>Genome sequencing of Jeotgalibacillus soli.</title>
        <authorList>
            <person name="Goh K.M."/>
            <person name="Chan K.-G."/>
            <person name="Yaakop A.S."/>
            <person name="Ee R."/>
            <person name="Gan H.M."/>
            <person name="Chan C.S."/>
        </authorList>
    </citation>
    <scope>NUCLEOTIDE SEQUENCE [LARGE SCALE GENOMIC DNA]</scope>
    <source>
        <strain evidence="1 2">P9</strain>
    </source>
</reference>
<dbReference type="EMBL" id="JXRP01000013">
    <property type="protein sequence ID" value="KIL48252.1"/>
    <property type="molecule type" value="Genomic_DNA"/>
</dbReference>
<protein>
    <submittedName>
        <fullName evidence="1">Uncharacterized protein</fullName>
    </submittedName>
</protein>
<dbReference type="Proteomes" id="UP000031938">
    <property type="component" value="Unassembled WGS sequence"/>
</dbReference>
<dbReference type="STRING" id="889306.KP78_17000"/>